<keyword evidence="2" id="KW-1185">Reference proteome</keyword>
<organism evidence="1 2">
    <name type="scientific">Papaver somniferum</name>
    <name type="common">Opium poppy</name>
    <dbReference type="NCBI Taxonomy" id="3469"/>
    <lineage>
        <taxon>Eukaryota</taxon>
        <taxon>Viridiplantae</taxon>
        <taxon>Streptophyta</taxon>
        <taxon>Embryophyta</taxon>
        <taxon>Tracheophyta</taxon>
        <taxon>Spermatophyta</taxon>
        <taxon>Magnoliopsida</taxon>
        <taxon>Ranunculales</taxon>
        <taxon>Papaveraceae</taxon>
        <taxon>Papaveroideae</taxon>
        <taxon>Papaver</taxon>
    </lineage>
</organism>
<gene>
    <name evidence="1" type="ORF">C5167_019282</name>
</gene>
<evidence type="ECO:0000313" key="2">
    <source>
        <dbReference type="Proteomes" id="UP000316621"/>
    </source>
</evidence>
<sequence length="141" mass="15732">MDFISVTAAGSTIMRNFSKRKTRIVVYKNYDEMKYVVSTGSNAYISNPLAEMSDEDLILEEVNIDGASSDGMPTPRLQNVLFPTSDPSLPTKHTYIRFLTGLKAYSQISQLDVGDGKEASLERYPRSTHQPQCIEYIGLIA</sequence>
<evidence type="ECO:0000313" key="1">
    <source>
        <dbReference type="EMBL" id="RZC50860.1"/>
    </source>
</evidence>
<proteinExistence type="predicted"/>
<dbReference type="AlphaFoldDB" id="A0A4Y7IST5"/>
<dbReference type="EMBL" id="CM010716">
    <property type="protein sequence ID" value="RZC50860.1"/>
    <property type="molecule type" value="Genomic_DNA"/>
</dbReference>
<dbReference type="Proteomes" id="UP000316621">
    <property type="component" value="Chromosome 2"/>
</dbReference>
<dbReference type="Gramene" id="RZC50860">
    <property type="protein sequence ID" value="RZC50860"/>
    <property type="gene ID" value="C5167_019282"/>
</dbReference>
<reference evidence="1 2" key="1">
    <citation type="journal article" date="2018" name="Science">
        <title>The opium poppy genome and morphinan production.</title>
        <authorList>
            <person name="Guo L."/>
            <person name="Winzer T."/>
            <person name="Yang X."/>
            <person name="Li Y."/>
            <person name="Ning Z."/>
            <person name="He Z."/>
            <person name="Teodor R."/>
            <person name="Lu Y."/>
            <person name="Bowser T.A."/>
            <person name="Graham I.A."/>
            <person name="Ye K."/>
        </authorList>
    </citation>
    <scope>NUCLEOTIDE SEQUENCE [LARGE SCALE GENOMIC DNA]</scope>
    <source>
        <strain evidence="2">cv. HN1</strain>
        <tissue evidence="1">Leaves</tissue>
    </source>
</reference>
<name>A0A4Y7IST5_PAPSO</name>
<accession>A0A4Y7IST5</accession>
<protein>
    <submittedName>
        <fullName evidence="1">Uncharacterized protein</fullName>
    </submittedName>
</protein>